<dbReference type="SUPFAM" id="SSF52540">
    <property type="entry name" value="P-loop containing nucleoside triphosphate hydrolases"/>
    <property type="match status" value="1"/>
</dbReference>
<organism evidence="13 14">
    <name type="scientific">Macrostomum lignano</name>
    <dbReference type="NCBI Taxonomy" id="282301"/>
    <lineage>
        <taxon>Eukaryota</taxon>
        <taxon>Metazoa</taxon>
        <taxon>Spiralia</taxon>
        <taxon>Lophotrochozoa</taxon>
        <taxon>Platyhelminthes</taxon>
        <taxon>Rhabditophora</taxon>
        <taxon>Macrostomorpha</taxon>
        <taxon>Macrostomida</taxon>
        <taxon>Macrostomidae</taxon>
        <taxon>Macrostomum</taxon>
    </lineage>
</organism>
<evidence type="ECO:0000256" key="8">
    <source>
        <dbReference type="ARBA" id="ARBA00023203"/>
    </source>
</evidence>
<dbReference type="PROSITE" id="PS51844">
    <property type="entry name" value="SH3_LIKE"/>
    <property type="match status" value="1"/>
</dbReference>
<dbReference type="GO" id="GO:0007015">
    <property type="term" value="P:actin filament organization"/>
    <property type="evidence" value="ECO:0007669"/>
    <property type="project" value="TreeGrafter"/>
</dbReference>
<keyword evidence="7 9" id="KW-0505">Motor protein</keyword>
<feature type="region of interest" description="Disordered" evidence="10">
    <location>
        <begin position="913"/>
        <end position="934"/>
    </location>
</feature>
<dbReference type="Proteomes" id="UP000215902">
    <property type="component" value="Unassembled WGS sequence"/>
</dbReference>
<keyword evidence="8 9" id="KW-0009">Actin-binding</keyword>
<dbReference type="InterPro" id="IPR002928">
    <property type="entry name" value="Myosin_tail"/>
</dbReference>
<dbReference type="InterPro" id="IPR027417">
    <property type="entry name" value="P-loop_NTPase"/>
</dbReference>
<dbReference type="EMBL" id="NIVC01004534">
    <property type="protein sequence ID" value="PAA47213.1"/>
    <property type="molecule type" value="Genomic_DNA"/>
</dbReference>
<keyword evidence="6 9" id="KW-0518">Myosin</keyword>
<keyword evidence="14" id="KW-1185">Reference proteome</keyword>
<dbReference type="PANTHER" id="PTHR13140:SF857">
    <property type="entry name" value="MYOSIN-11"/>
    <property type="match status" value="1"/>
</dbReference>
<dbReference type="Gene3D" id="1.20.58.530">
    <property type="match status" value="1"/>
</dbReference>
<dbReference type="GO" id="GO:0016459">
    <property type="term" value="C:myosin complex"/>
    <property type="evidence" value="ECO:0007669"/>
    <property type="project" value="UniProtKB-KW"/>
</dbReference>
<evidence type="ECO:0000256" key="5">
    <source>
        <dbReference type="ARBA" id="ARBA00023054"/>
    </source>
</evidence>
<dbReference type="FunFam" id="2.30.30.360:FF:000001">
    <property type="entry name" value="Myosin heavy chain"/>
    <property type="match status" value="1"/>
</dbReference>
<dbReference type="SUPFAM" id="SSF90257">
    <property type="entry name" value="Myosin rod fragments"/>
    <property type="match status" value="5"/>
</dbReference>
<feature type="compositionally biased region" description="Basic and acidic residues" evidence="10">
    <location>
        <begin position="914"/>
        <end position="934"/>
    </location>
</feature>
<evidence type="ECO:0008006" key="15">
    <source>
        <dbReference type="Google" id="ProtNLM"/>
    </source>
</evidence>
<dbReference type="Gene3D" id="3.40.850.10">
    <property type="entry name" value="Kinesin motor domain"/>
    <property type="match status" value="1"/>
</dbReference>
<dbReference type="Gene3D" id="1.20.5.340">
    <property type="match status" value="3"/>
</dbReference>
<evidence type="ECO:0000256" key="7">
    <source>
        <dbReference type="ARBA" id="ARBA00023175"/>
    </source>
</evidence>
<keyword evidence="5" id="KW-0175">Coiled coil</keyword>
<dbReference type="GO" id="GO:0016020">
    <property type="term" value="C:membrane"/>
    <property type="evidence" value="ECO:0007669"/>
    <property type="project" value="TreeGrafter"/>
</dbReference>
<evidence type="ECO:0000313" key="13">
    <source>
        <dbReference type="EMBL" id="PAA47213.1"/>
    </source>
</evidence>
<evidence type="ECO:0000256" key="10">
    <source>
        <dbReference type="SAM" id="MobiDB-lite"/>
    </source>
</evidence>
<protein>
    <recommendedName>
        <fullName evidence="15">Myosin motor domain-containing protein</fullName>
    </recommendedName>
</protein>
<feature type="region of interest" description="Disordered" evidence="10">
    <location>
        <begin position="1088"/>
        <end position="1107"/>
    </location>
</feature>
<reference evidence="13 14" key="1">
    <citation type="submission" date="2017-06" db="EMBL/GenBank/DDBJ databases">
        <title>A platform for efficient transgenesis in Macrostomum lignano, a flatworm model organism for stem cell research.</title>
        <authorList>
            <person name="Berezikov E."/>
        </authorList>
    </citation>
    <scope>NUCLEOTIDE SEQUENCE [LARGE SCALE GENOMIC DNA]</scope>
    <source>
        <strain evidence="13">DV1</strain>
        <tissue evidence="13">Whole organism</tissue>
    </source>
</reference>
<evidence type="ECO:0000259" key="12">
    <source>
        <dbReference type="PROSITE" id="PS51844"/>
    </source>
</evidence>
<dbReference type="Gene3D" id="1.10.10.820">
    <property type="match status" value="1"/>
</dbReference>
<dbReference type="Pfam" id="PF01576">
    <property type="entry name" value="Myosin_tail_1"/>
    <property type="match status" value="1"/>
</dbReference>
<dbReference type="FunFam" id="1.10.10.820:FF:000001">
    <property type="entry name" value="Myosin heavy chain"/>
    <property type="match status" value="1"/>
</dbReference>
<gene>
    <name evidence="13" type="ORF">BOX15_Mlig001176g5</name>
</gene>
<dbReference type="PANTHER" id="PTHR13140">
    <property type="entry name" value="MYOSIN"/>
    <property type="match status" value="1"/>
</dbReference>
<comment type="similarity">
    <text evidence="1 9">Belongs to the TRAFAC class myosin-kinesin ATPase superfamily. Myosin family.</text>
</comment>
<evidence type="ECO:0000256" key="6">
    <source>
        <dbReference type="ARBA" id="ARBA00023123"/>
    </source>
</evidence>
<evidence type="ECO:0000259" key="11">
    <source>
        <dbReference type="PROSITE" id="PS51456"/>
    </source>
</evidence>
<sequence>MMSVDLLQKDPAFKFLEVSGTNSIISDPSLEQEWVAKKLVWIPHETQGFVSASVRQEEGDDVVIVEVSDTGETRKVSKDDIQKMNPPKFTKKEDMSELSNLNEASVLHNLRDRYYSDLIYTYSGLFCVVVNPYKRLPIYNEPVIEAYKGKKRSERPPHIYAIADQAYRSMLEARDDQSILCTGESGAGKTENTKKVIQYLAHVASSVKSQKTGGSTPATNSIAQSQVKAVNIGELELQLLQANPILEAFGNAKTIKNDNSSRFGKFIRINFDTTGFIAGANIETYLLEKARVIQQAKDERCFHIFYQLLSSRDEDLRSQLLLEQPSAYKYLSNGQLPVPGVDDNAAFEETLQAMDIMGIAQEERVSIFRVISAVLQLGSMVFKQDRNADQASMPDSSVAQKACHLLGLQVNDLVRAFLRPRIRVGREFVNKSQSQEQAVFAVEAISKAIYERLFRWLVTRINRSLDRSKARQSAHFIGILDIAGFEIFELNSFEQLCINYTNEKLQQLFNHTMFILEQEEYQKEGIEWKFIDFGLDLQPTIDLIEKTPMIDKQQMGIFAILDEECWFPKATDKSFVEKLQRNFDQHPKFAKASLKKSAINGFSVLHYAGRVDYSADNWLQKNQDPLNENVVAVLQNSSDQFVASLWKGVDNVVGLAAQAASETVFGQRTKKGMFRTVGQLYKEQLARLMSVLNNTSPNFVRCIIPNHEKRAGRLDSVLVLEQLRCNGVLEGIRICRQGYPNRILFHEFKQRYEILCPGAIPKGFMDGRQAVERMVRSLELDSTLYRIGQSKVFFRAGVVAFLEEERDKRLAEYIVGFQACARGFLARRACQKRIQQSNASRVIQRNCTAYLRLRNWAWWRLYTKVRPLLQVTRQEEVVQAKDAEIRQLREAGDRAATELADYKQSYAQLSAESHAMRDELQRERDSLAEAEDAREKLSAKSAELSALLEELRLQLEEEYAKCGRLESERRAGQQLLADTEEQLEASEEAKQKAQMEKLALEARVRELESRTASLDDQSHKLAVEKRSLEEQLSEISSDLAEEEERGRTLAKLKAKHESIIKELEERLQHEKDSRQDFERAKRRLESELAERTEELEEATSRQAEQQAQCARLEEELQRLQSRADEEAAARGLAQKSARDLEVKNSELLEDLDVERAARDRAEKQKRDLSEELEALKLEFEDQQDSNNVQQELNRRRNEEMLALKTALEAEQAAKETQLAEAKQRHARAIVELQEQLEAGRRARQTSEKARQQLETEATGLAAEAKSLGAAKQESDRKRKALEQRLLEVEARLQDSEARRLEQADLAERARKDAETSQALLEDAEARLIKAEKAASGLDVQRRELEAALEEETRQKLELQAKQRSAEESLHRLTEAHAESEAGRQQLERQAATLQAQAVELKRKAAEDAEVISELEEQRGKLRRDCEGLASRLEEAQAHADKMEKGRRKMAGEFDDLQHAKETLRKELMELERRHKKFDERYAELQARSAQLQADKDRLTVEARERESRILQLQAESADLAERLEDSERCRTAQSRELEELLASKDDVGKSAHGLERSKLALEAKLDEMQVQLEELEEELTISEDARLRLEVNLQAAKDGHLKELRDREDQADETRRQMAKQLKDLELEVEDERKTRCTAVSARKKMESDYSNLLTAFEDANQQKEEALKQLRKVQQAYQSLQQEAEVATTVKEDTVTHYKEAEKRLRHMDSERQQLLDDLTASERQRRALVSERDDLAEQARIAETSRIALAEETRRMQTRLHQLEEDAEESAQEREEARDRLRRSEELVESLQSDLLNERVIAQKLEAQRAALDRQVKDLAAKLTELEQDSVRRAKAGAAALEARVATLEEQLDTEGKERVKEARSAKRLERRVKELQQQVDDERKASEQLRGQLDRMQAEKKKSKREQQDLEEELAQTKAHRRRLQRELEDLGEAKEALDRELAVLRKQNQRDRPTKSKRQGPHQARSDLGSDFVDLTPDDQSLADNGEDLLRSISPRPGSQSSHSHEPSMANE</sequence>
<dbReference type="PROSITE" id="PS50096">
    <property type="entry name" value="IQ"/>
    <property type="match status" value="1"/>
</dbReference>
<keyword evidence="2 9" id="KW-0547">Nucleotide-binding</keyword>
<dbReference type="Gene3D" id="1.20.120.720">
    <property type="entry name" value="Myosin VI head, motor domain, U50 subdomain"/>
    <property type="match status" value="1"/>
</dbReference>
<dbReference type="InterPro" id="IPR004009">
    <property type="entry name" value="SH3_Myosin"/>
</dbReference>
<dbReference type="Pfam" id="PF00063">
    <property type="entry name" value="Myosin_head"/>
    <property type="match status" value="1"/>
</dbReference>
<dbReference type="FunFam" id="1.20.120.720:FF:000001">
    <property type="entry name" value="Myosin heavy chain, muscle"/>
    <property type="match status" value="1"/>
</dbReference>
<dbReference type="CDD" id="cd01377">
    <property type="entry name" value="MYSc_class_II"/>
    <property type="match status" value="1"/>
</dbReference>
<evidence type="ECO:0000256" key="2">
    <source>
        <dbReference type="ARBA" id="ARBA00022741"/>
    </source>
</evidence>
<dbReference type="OrthoDB" id="10055605at2759"/>
<feature type="region of interest" description="Disordered" evidence="10">
    <location>
        <begin position="1855"/>
        <end position="1930"/>
    </location>
</feature>
<comment type="caution">
    <text evidence="13">The sequence shown here is derived from an EMBL/GenBank/DDBJ whole genome shotgun (WGS) entry which is preliminary data.</text>
</comment>
<feature type="binding site" evidence="9">
    <location>
        <begin position="183"/>
        <end position="190"/>
    </location>
    <ligand>
        <name>ATP</name>
        <dbReference type="ChEBI" id="CHEBI:30616"/>
    </ligand>
</feature>
<accession>A0A267DD40</accession>
<dbReference type="Gene3D" id="3.30.70.1590">
    <property type="match status" value="1"/>
</dbReference>
<feature type="compositionally biased region" description="Basic and acidic residues" evidence="10">
    <location>
        <begin position="1944"/>
        <end position="1958"/>
    </location>
</feature>
<dbReference type="STRING" id="282301.A0A267DD40"/>
<dbReference type="GO" id="GO:0000146">
    <property type="term" value="F:microfilament motor activity"/>
    <property type="evidence" value="ECO:0007669"/>
    <property type="project" value="TreeGrafter"/>
</dbReference>
<dbReference type="InterPro" id="IPR008989">
    <property type="entry name" value="Myosin_S1_N"/>
</dbReference>
<evidence type="ECO:0000256" key="4">
    <source>
        <dbReference type="ARBA" id="ARBA00022860"/>
    </source>
</evidence>
<dbReference type="GO" id="GO:0051015">
    <property type="term" value="F:actin filament binding"/>
    <property type="evidence" value="ECO:0007669"/>
    <property type="project" value="InterPro"/>
</dbReference>
<dbReference type="Gene3D" id="2.30.30.360">
    <property type="entry name" value="Myosin S1 fragment, N-terminal"/>
    <property type="match status" value="1"/>
</dbReference>
<evidence type="ECO:0000256" key="3">
    <source>
        <dbReference type="ARBA" id="ARBA00022840"/>
    </source>
</evidence>
<dbReference type="PROSITE" id="PS51456">
    <property type="entry name" value="MYOSIN_MOTOR"/>
    <property type="match status" value="1"/>
</dbReference>
<dbReference type="FunFam" id="3.30.70.1590:FF:000001">
    <property type="entry name" value="Myosin heavy chain"/>
    <property type="match status" value="1"/>
</dbReference>
<keyword evidence="4" id="KW-0112">Calmodulin-binding</keyword>
<dbReference type="GO" id="GO:0005524">
    <property type="term" value="F:ATP binding"/>
    <property type="evidence" value="ECO:0007669"/>
    <property type="project" value="UniProtKB-UniRule"/>
</dbReference>
<dbReference type="InterPro" id="IPR036961">
    <property type="entry name" value="Kinesin_motor_dom_sf"/>
</dbReference>
<dbReference type="FunFam" id="3.40.850.10:FF:000101">
    <property type="entry name" value="Slow myosin heavy chain 2"/>
    <property type="match status" value="1"/>
</dbReference>
<evidence type="ECO:0000256" key="9">
    <source>
        <dbReference type="PROSITE-ProRule" id="PRU00782"/>
    </source>
</evidence>
<keyword evidence="3 9" id="KW-0067">ATP-binding</keyword>
<proteinExistence type="inferred from homology"/>
<feature type="region of interest" description="Disordered" evidence="10">
    <location>
        <begin position="1944"/>
        <end position="2016"/>
    </location>
</feature>
<evidence type="ECO:0000256" key="1">
    <source>
        <dbReference type="ARBA" id="ARBA00008314"/>
    </source>
</evidence>
<name>A0A267DD40_9PLAT</name>
<evidence type="ECO:0000313" key="14">
    <source>
        <dbReference type="Proteomes" id="UP000215902"/>
    </source>
</evidence>
<feature type="compositionally biased region" description="Basic and acidic residues" evidence="10">
    <location>
        <begin position="1856"/>
        <end position="1911"/>
    </location>
</feature>
<dbReference type="InterPro" id="IPR001609">
    <property type="entry name" value="Myosin_head_motor_dom-like"/>
</dbReference>
<dbReference type="Gene3D" id="4.10.270.10">
    <property type="entry name" value="Myosin, subunit A"/>
    <property type="match status" value="1"/>
</dbReference>
<dbReference type="PRINTS" id="PR00193">
    <property type="entry name" value="MYOSINHEAVY"/>
</dbReference>
<dbReference type="GO" id="GO:0005737">
    <property type="term" value="C:cytoplasm"/>
    <property type="evidence" value="ECO:0007669"/>
    <property type="project" value="UniProtKB-ARBA"/>
</dbReference>
<feature type="region of interest" description="Actin-binding" evidence="9">
    <location>
        <begin position="685"/>
        <end position="707"/>
    </location>
</feature>
<dbReference type="FunFam" id="1.20.58.530:FF:000003">
    <property type="entry name" value="Myosin heavy chain 10"/>
    <property type="match status" value="1"/>
</dbReference>
<feature type="domain" description="Myosin motor" evidence="11">
    <location>
        <begin position="90"/>
        <end position="807"/>
    </location>
</feature>
<dbReference type="GO" id="GO:0005516">
    <property type="term" value="F:calmodulin binding"/>
    <property type="evidence" value="ECO:0007669"/>
    <property type="project" value="UniProtKB-KW"/>
</dbReference>
<dbReference type="Pfam" id="PF02736">
    <property type="entry name" value="Myosin_N"/>
    <property type="match status" value="1"/>
</dbReference>
<dbReference type="SMART" id="SM00242">
    <property type="entry name" value="MYSc"/>
    <property type="match status" value="1"/>
</dbReference>
<feature type="domain" description="Myosin N-terminal SH3-like" evidence="12">
    <location>
        <begin position="35"/>
        <end position="86"/>
    </location>
</feature>